<dbReference type="Gene3D" id="1.25.40.10">
    <property type="entry name" value="Tetratricopeptide repeat domain"/>
    <property type="match status" value="1"/>
</dbReference>
<reference evidence="3" key="1">
    <citation type="submission" date="2016-08" db="EMBL/GenBank/DDBJ databases">
        <title>Complete Genome Seqeunce of Paenibacillus sp. nov. IHBB 9852 from high altitute lake of Indian trans-Himalayas.</title>
        <authorList>
            <person name="Kiran S."/>
            <person name="Swarnkar M.K."/>
            <person name="Rana A."/>
            <person name="Tewari R."/>
            <person name="Gulati A."/>
        </authorList>
    </citation>
    <scope>NUCLEOTIDE SEQUENCE [LARGE SCALE GENOMIC DNA]</scope>
    <source>
        <strain evidence="3">IHBB 9852</strain>
    </source>
</reference>
<organism evidence="3">
    <name type="scientific">Paenibacillus ihbetae</name>
    <dbReference type="NCBI Taxonomy" id="1870820"/>
    <lineage>
        <taxon>Bacteria</taxon>
        <taxon>Bacillati</taxon>
        <taxon>Bacillota</taxon>
        <taxon>Bacilli</taxon>
        <taxon>Bacillales</taxon>
        <taxon>Paenibacillaceae</taxon>
        <taxon>Paenibacillus</taxon>
    </lineage>
</organism>
<dbReference type="GeneID" id="48312309"/>
<keyword evidence="2" id="KW-0812">Transmembrane</keyword>
<feature type="transmembrane region" description="Helical" evidence="2">
    <location>
        <begin position="245"/>
        <end position="270"/>
    </location>
</feature>
<dbReference type="RefSeq" id="WP_099480266.1">
    <property type="nucleotide sequence ID" value="NZ_CP016809.1"/>
</dbReference>
<evidence type="ECO:0000256" key="1">
    <source>
        <dbReference type="PROSITE-ProRule" id="PRU00339"/>
    </source>
</evidence>
<keyword evidence="2" id="KW-1133">Transmembrane helix</keyword>
<dbReference type="EMBL" id="CP016809">
    <property type="protein sequence ID" value="ANY76254.1"/>
    <property type="molecule type" value="Genomic_DNA"/>
</dbReference>
<dbReference type="AlphaFoldDB" id="A0A1B2E8G1"/>
<evidence type="ECO:0000256" key="2">
    <source>
        <dbReference type="SAM" id="Phobius"/>
    </source>
</evidence>
<feature type="repeat" description="TPR" evidence="1">
    <location>
        <begin position="40"/>
        <end position="73"/>
    </location>
</feature>
<dbReference type="PANTHER" id="PTHR12558">
    <property type="entry name" value="CELL DIVISION CYCLE 16,23,27"/>
    <property type="match status" value="1"/>
</dbReference>
<protein>
    <submittedName>
        <fullName evidence="3">Uncharacterized protein</fullName>
    </submittedName>
</protein>
<dbReference type="SUPFAM" id="SSF48452">
    <property type="entry name" value="TPR-like"/>
    <property type="match status" value="1"/>
</dbReference>
<keyword evidence="1" id="KW-0802">TPR repeat</keyword>
<feature type="repeat" description="TPR" evidence="1">
    <location>
        <begin position="176"/>
        <end position="209"/>
    </location>
</feature>
<keyword evidence="2" id="KW-0472">Membrane</keyword>
<gene>
    <name evidence="3" type="ORF">BBD41_28795</name>
</gene>
<dbReference type="PANTHER" id="PTHR12558:SF13">
    <property type="entry name" value="CELL DIVISION CYCLE PROTEIN 27 HOMOLOG"/>
    <property type="match status" value="1"/>
</dbReference>
<dbReference type="Pfam" id="PF13181">
    <property type="entry name" value="TPR_8"/>
    <property type="match status" value="3"/>
</dbReference>
<dbReference type="PROSITE" id="PS50005">
    <property type="entry name" value="TPR"/>
    <property type="match status" value="2"/>
</dbReference>
<dbReference type="InterPro" id="IPR019734">
    <property type="entry name" value="TPR_rpt"/>
</dbReference>
<accession>A0A1B2E8G1</accession>
<evidence type="ECO:0000313" key="3">
    <source>
        <dbReference type="EMBL" id="ANY76254.1"/>
    </source>
</evidence>
<proteinExistence type="predicted"/>
<dbReference type="SMART" id="SM00028">
    <property type="entry name" value="TPR"/>
    <property type="match status" value="4"/>
</dbReference>
<name>A0A1B2E8G1_9BACL</name>
<dbReference type="InterPro" id="IPR011990">
    <property type="entry name" value="TPR-like_helical_dom_sf"/>
</dbReference>
<sequence length="290" mass="34452">MEDVHNYAAYTKAQQLIKWRRYKEALKEAEQLISQVPEHPDVFALISQIHLFMDEYDKALHWSNQALKREPQHELAWFVRVSVYYYTDKDRAFEEALQEALRIDPYEPHYYYLQANTLNKKGRPKQAKTALSHALELRPESPLYLALLSYTEALLTNLEDSARLERQALNNNMESPNVYFFLGLASGQRGEYKLKETYMRNAVRLDPDSKQFQDEYLDALQHNEKLFKICLWPVKFLRKMKNWQILLTWVVAMLLFRPLLILFIVLYVLLHWVTKAIVHVKVFGWGRRGV</sequence>
<dbReference type="KEGG" id="pib:BBD41_28795"/>